<dbReference type="Pfam" id="PF14065">
    <property type="entry name" value="Pvc16_N"/>
    <property type="match status" value="1"/>
</dbReference>
<dbReference type="EMBL" id="JBHUKU010000006">
    <property type="protein sequence ID" value="MFD2459718.1"/>
    <property type="molecule type" value="Genomic_DNA"/>
</dbReference>
<gene>
    <name evidence="2" type="ORF">ACFSYJ_13975</name>
</gene>
<evidence type="ECO:0000313" key="2">
    <source>
        <dbReference type="EMBL" id="MFD2459718.1"/>
    </source>
</evidence>
<evidence type="ECO:0000259" key="1">
    <source>
        <dbReference type="Pfam" id="PF14065"/>
    </source>
</evidence>
<organism evidence="2 3">
    <name type="scientific">Amycolatopsis samaneae</name>
    <dbReference type="NCBI Taxonomy" id="664691"/>
    <lineage>
        <taxon>Bacteria</taxon>
        <taxon>Bacillati</taxon>
        <taxon>Actinomycetota</taxon>
        <taxon>Actinomycetes</taxon>
        <taxon>Pseudonocardiales</taxon>
        <taxon>Pseudonocardiaceae</taxon>
        <taxon>Amycolatopsis</taxon>
    </lineage>
</organism>
<feature type="domain" description="Pvc16 N-terminal" evidence="1">
    <location>
        <begin position="4"/>
        <end position="153"/>
    </location>
</feature>
<dbReference type="RefSeq" id="WP_345397413.1">
    <property type="nucleotide sequence ID" value="NZ_BAABHG010000008.1"/>
</dbReference>
<comment type="caution">
    <text evidence="2">The sequence shown here is derived from an EMBL/GenBank/DDBJ whole genome shotgun (WGS) entry which is preliminary data.</text>
</comment>
<proteinExistence type="predicted"/>
<name>A0ABW5GDX7_9PSEU</name>
<sequence length="157" mass="16269">MIAQVDEALCLLIRPHLPEGTEIRLDPPKPAWEKENRGRSLELFLFSLHAATAEEAGGRDAGSGGTGVTPARRCTLSYLVTARAGRVHEEHTLLDAALCAVVAADHVPAGLLPAGAGAGCLPLRLSLASTDPTDLWPSFGIPARAAFVVSVTAGVTG</sequence>
<dbReference type="InterPro" id="IPR025351">
    <property type="entry name" value="Pvc16_N"/>
</dbReference>
<protein>
    <submittedName>
        <fullName evidence="2">Pvc16 family protein</fullName>
    </submittedName>
</protein>
<evidence type="ECO:0000313" key="3">
    <source>
        <dbReference type="Proteomes" id="UP001597419"/>
    </source>
</evidence>
<dbReference type="Proteomes" id="UP001597419">
    <property type="component" value="Unassembled WGS sequence"/>
</dbReference>
<reference evidence="3" key="1">
    <citation type="journal article" date="2019" name="Int. J. Syst. Evol. Microbiol.">
        <title>The Global Catalogue of Microorganisms (GCM) 10K type strain sequencing project: providing services to taxonomists for standard genome sequencing and annotation.</title>
        <authorList>
            <consortium name="The Broad Institute Genomics Platform"/>
            <consortium name="The Broad Institute Genome Sequencing Center for Infectious Disease"/>
            <person name="Wu L."/>
            <person name="Ma J."/>
        </authorList>
    </citation>
    <scope>NUCLEOTIDE SEQUENCE [LARGE SCALE GENOMIC DNA]</scope>
    <source>
        <strain evidence="3">CGMCC 4.7643</strain>
    </source>
</reference>
<accession>A0ABW5GDX7</accession>
<keyword evidence="3" id="KW-1185">Reference proteome</keyword>